<keyword evidence="1" id="KW-0472">Membrane</keyword>
<dbReference type="eggNOG" id="ENOG502R54X">
    <property type="taxonomic scope" value="Eukaryota"/>
</dbReference>
<reference evidence="2" key="1">
    <citation type="journal article" date="2013" name="Nat. Commun.">
        <title>Whole-genome sequencing of Oryza brachyantha reveals mechanisms underlying Oryza genome evolution.</title>
        <authorList>
            <person name="Chen J."/>
            <person name="Huang Q."/>
            <person name="Gao D."/>
            <person name="Wang J."/>
            <person name="Lang Y."/>
            <person name="Liu T."/>
            <person name="Li B."/>
            <person name="Bai Z."/>
            <person name="Luis Goicoechea J."/>
            <person name="Liang C."/>
            <person name="Chen C."/>
            <person name="Zhang W."/>
            <person name="Sun S."/>
            <person name="Liao Y."/>
            <person name="Zhang X."/>
            <person name="Yang L."/>
            <person name="Song C."/>
            <person name="Wang M."/>
            <person name="Shi J."/>
            <person name="Liu G."/>
            <person name="Liu J."/>
            <person name="Zhou H."/>
            <person name="Zhou W."/>
            <person name="Yu Q."/>
            <person name="An N."/>
            <person name="Chen Y."/>
            <person name="Cai Q."/>
            <person name="Wang B."/>
            <person name="Liu B."/>
            <person name="Min J."/>
            <person name="Huang Y."/>
            <person name="Wu H."/>
            <person name="Li Z."/>
            <person name="Zhang Y."/>
            <person name="Yin Y."/>
            <person name="Song W."/>
            <person name="Jiang J."/>
            <person name="Jackson S.A."/>
            <person name="Wing R.A."/>
            <person name="Wang J."/>
            <person name="Chen M."/>
        </authorList>
    </citation>
    <scope>NUCLEOTIDE SEQUENCE [LARGE SCALE GENOMIC DNA]</scope>
    <source>
        <strain evidence="2">cv. IRGC 101232</strain>
    </source>
</reference>
<dbReference type="HOGENOM" id="CLU_2137655_0_0_1"/>
<dbReference type="AlphaFoldDB" id="J3KW07"/>
<dbReference type="EnsemblPlants" id="OB01G11630.1">
    <property type="protein sequence ID" value="OB01G11630.1"/>
    <property type="gene ID" value="OB01G11630"/>
</dbReference>
<dbReference type="Gramene" id="OB01G11630.1">
    <property type="protein sequence ID" value="OB01G11630.1"/>
    <property type="gene ID" value="OB01G11630"/>
</dbReference>
<accession>J3KW07</accession>
<keyword evidence="3" id="KW-1185">Reference proteome</keyword>
<evidence type="ECO:0000313" key="3">
    <source>
        <dbReference type="Proteomes" id="UP000006038"/>
    </source>
</evidence>
<organism evidence="2">
    <name type="scientific">Oryza brachyantha</name>
    <name type="common">malo sina</name>
    <dbReference type="NCBI Taxonomy" id="4533"/>
    <lineage>
        <taxon>Eukaryota</taxon>
        <taxon>Viridiplantae</taxon>
        <taxon>Streptophyta</taxon>
        <taxon>Embryophyta</taxon>
        <taxon>Tracheophyta</taxon>
        <taxon>Spermatophyta</taxon>
        <taxon>Magnoliopsida</taxon>
        <taxon>Liliopsida</taxon>
        <taxon>Poales</taxon>
        <taxon>Poaceae</taxon>
        <taxon>BOP clade</taxon>
        <taxon>Oryzoideae</taxon>
        <taxon>Oryzeae</taxon>
        <taxon>Oryzinae</taxon>
        <taxon>Oryza</taxon>
    </lineage>
</organism>
<sequence length="100" mass="10912">MDPGGTFTTFFHVFSSSGTGKMGPLAYWLSLHAVVLLNLIMQFLKVFWGSTSSCILTAWSVPRWTCSGWLSLVRLITCHSSVVPDLGVSVTGSSRRSPLM</sequence>
<name>J3KW07_ORYBR</name>
<reference evidence="2" key="2">
    <citation type="submission" date="2013-04" db="UniProtKB">
        <authorList>
            <consortium name="EnsemblPlants"/>
        </authorList>
    </citation>
    <scope>IDENTIFICATION</scope>
</reference>
<keyword evidence="1" id="KW-0812">Transmembrane</keyword>
<evidence type="ECO:0000313" key="2">
    <source>
        <dbReference type="EnsemblPlants" id="OB01G11630.1"/>
    </source>
</evidence>
<proteinExistence type="predicted"/>
<feature type="transmembrane region" description="Helical" evidence="1">
    <location>
        <begin position="25"/>
        <end position="44"/>
    </location>
</feature>
<keyword evidence="1" id="KW-1133">Transmembrane helix</keyword>
<protein>
    <submittedName>
        <fullName evidence="2">Uncharacterized protein</fullName>
    </submittedName>
</protein>
<dbReference type="Proteomes" id="UP000006038">
    <property type="component" value="Chromosome 1"/>
</dbReference>
<evidence type="ECO:0000256" key="1">
    <source>
        <dbReference type="SAM" id="Phobius"/>
    </source>
</evidence>